<feature type="coiled-coil region" evidence="1">
    <location>
        <begin position="210"/>
        <end position="265"/>
    </location>
</feature>
<evidence type="ECO:0000313" key="4">
    <source>
        <dbReference type="Proteomes" id="UP001152797"/>
    </source>
</evidence>
<sequence length="291" mass="33920">MPMTQMSEFSEFSEFAGDDALQTLHVIQNLQLKLRKASHEVQIHRQSAAKAEAALQSQAMRHLSQAELQQESMLSLQEAFQERDAECVYTERLISELQAFQSELLVNEQNERAFVHREQHEFLQSEFETLQDEMQTAAESNAAVARTLEETKEAKRRRDELIIDKINETREMHWQSQRNALEAKRRGNAVSSRAVAEEQLRASRAQKSCAQLLTNQKADFEAQLDEAYRQSASIEQRMEGLRERNRQLELQMTKEKTEFEKQKKEMVQKLRKQSAAFRTFSNLLDEPWLDA</sequence>
<name>A0A9P1CKB4_9DINO</name>
<reference evidence="2" key="1">
    <citation type="submission" date="2022-10" db="EMBL/GenBank/DDBJ databases">
        <authorList>
            <person name="Chen Y."/>
            <person name="Dougan E. K."/>
            <person name="Chan C."/>
            <person name="Rhodes N."/>
            <person name="Thang M."/>
        </authorList>
    </citation>
    <scope>NUCLEOTIDE SEQUENCE</scope>
</reference>
<dbReference type="EMBL" id="CAMXCT020001719">
    <property type="protein sequence ID" value="CAL1145863.1"/>
    <property type="molecule type" value="Genomic_DNA"/>
</dbReference>
<proteinExistence type="predicted"/>
<organism evidence="2">
    <name type="scientific">Cladocopium goreaui</name>
    <dbReference type="NCBI Taxonomy" id="2562237"/>
    <lineage>
        <taxon>Eukaryota</taxon>
        <taxon>Sar</taxon>
        <taxon>Alveolata</taxon>
        <taxon>Dinophyceae</taxon>
        <taxon>Suessiales</taxon>
        <taxon>Symbiodiniaceae</taxon>
        <taxon>Cladocopium</taxon>
    </lineage>
</organism>
<keyword evidence="4" id="KW-1185">Reference proteome</keyword>
<evidence type="ECO:0000256" key="1">
    <source>
        <dbReference type="SAM" id="Coils"/>
    </source>
</evidence>
<evidence type="ECO:0000313" key="2">
    <source>
        <dbReference type="EMBL" id="CAI3992488.1"/>
    </source>
</evidence>
<protein>
    <submittedName>
        <fullName evidence="2">Uncharacterized protein</fullName>
    </submittedName>
</protein>
<accession>A0A9P1CKB4</accession>
<evidence type="ECO:0000313" key="3">
    <source>
        <dbReference type="EMBL" id="CAL4779800.1"/>
    </source>
</evidence>
<gene>
    <name evidence="2" type="ORF">C1SCF055_LOCUS19315</name>
</gene>
<dbReference type="Proteomes" id="UP001152797">
    <property type="component" value="Unassembled WGS sequence"/>
</dbReference>
<dbReference type="EMBL" id="CAMXCT030001719">
    <property type="protein sequence ID" value="CAL4779800.1"/>
    <property type="molecule type" value="Genomic_DNA"/>
</dbReference>
<reference evidence="3 4" key="2">
    <citation type="submission" date="2024-05" db="EMBL/GenBank/DDBJ databases">
        <authorList>
            <person name="Chen Y."/>
            <person name="Shah S."/>
            <person name="Dougan E. K."/>
            <person name="Thang M."/>
            <person name="Chan C."/>
        </authorList>
    </citation>
    <scope>NUCLEOTIDE SEQUENCE [LARGE SCALE GENOMIC DNA]</scope>
</reference>
<dbReference type="EMBL" id="CAMXCT010001719">
    <property type="protein sequence ID" value="CAI3992488.1"/>
    <property type="molecule type" value="Genomic_DNA"/>
</dbReference>
<dbReference type="AlphaFoldDB" id="A0A9P1CKB4"/>
<keyword evidence="1" id="KW-0175">Coiled coil</keyword>
<comment type="caution">
    <text evidence="2">The sequence shown here is derived from an EMBL/GenBank/DDBJ whole genome shotgun (WGS) entry which is preliminary data.</text>
</comment>